<keyword evidence="2" id="KW-0808">Transferase</keyword>
<dbReference type="InterPro" id="IPR036282">
    <property type="entry name" value="Glutathione-S-Trfase_C_sf"/>
</dbReference>
<dbReference type="InterPro" id="IPR004045">
    <property type="entry name" value="Glutathione_S-Trfase_N"/>
</dbReference>
<evidence type="ECO:0000313" key="3">
    <source>
        <dbReference type="Proteomes" id="UP000529637"/>
    </source>
</evidence>
<evidence type="ECO:0000313" key="2">
    <source>
        <dbReference type="EMBL" id="NUZ08236.1"/>
    </source>
</evidence>
<dbReference type="GO" id="GO:0016740">
    <property type="term" value="F:transferase activity"/>
    <property type="evidence" value="ECO:0007669"/>
    <property type="project" value="UniProtKB-KW"/>
</dbReference>
<proteinExistence type="predicted"/>
<dbReference type="CDD" id="cd00570">
    <property type="entry name" value="GST_N_family"/>
    <property type="match status" value="1"/>
</dbReference>
<dbReference type="Pfam" id="PF13410">
    <property type="entry name" value="GST_C_2"/>
    <property type="match status" value="1"/>
</dbReference>
<organism evidence="2 3">
    <name type="scientific">Piscinibacter koreensis</name>
    <dbReference type="NCBI Taxonomy" id="2742824"/>
    <lineage>
        <taxon>Bacteria</taxon>
        <taxon>Pseudomonadati</taxon>
        <taxon>Pseudomonadota</taxon>
        <taxon>Betaproteobacteria</taxon>
        <taxon>Burkholderiales</taxon>
        <taxon>Sphaerotilaceae</taxon>
        <taxon>Piscinibacter</taxon>
    </lineage>
</organism>
<protein>
    <submittedName>
        <fullName evidence="2">Glutathione S-transferase family protein</fullName>
    </submittedName>
</protein>
<dbReference type="AlphaFoldDB" id="A0A7Y6NRZ1"/>
<dbReference type="InterPro" id="IPR036249">
    <property type="entry name" value="Thioredoxin-like_sf"/>
</dbReference>
<dbReference type="PANTHER" id="PTHR43968:SF6">
    <property type="entry name" value="GLUTATHIONE S-TRANSFERASE OMEGA"/>
    <property type="match status" value="1"/>
</dbReference>
<gene>
    <name evidence="2" type="ORF">HQN59_20965</name>
</gene>
<dbReference type="Pfam" id="PF13417">
    <property type="entry name" value="GST_N_3"/>
    <property type="match status" value="1"/>
</dbReference>
<dbReference type="CDD" id="cd00299">
    <property type="entry name" value="GST_C_family"/>
    <property type="match status" value="1"/>
</dbReference>
<dbReference type="GO" id="GO:0005737">
    <property type="term" value="C:cytoplasm"/>
    <property type="evidence" value="ECO:0007669"/>
    <property type="project" value="TreeGrafter"/>
</dbReference>
<comment type="caution">
    <text evidence="2">The sequence shown here is derived from an EMBL/GenBank/DDBJ whole genome shotgun (WGS) entry which is preliminary data.</text>
</comment>
<dbReference type="RefSeq" id="WP_176071069.1">
    <property type="nucleotide sequence ID" value="NZ_JABWMJ010000011.1"/>
</dbReference>
<evidence type="ECO:0000259" key="1">
    <source>
        <dbReference type="PROSITE" id="PS50404"/>
    </source>
</evidence>
<reference evidence="2 3" key="1">
    <citation type="submission" date="2020-06" db="EMBL/GenBank/DDBJ databases">
        <title>Schlegella sp. ID0723 isolated from air conditioner.</title>
        <authorList>
            <person name="Kim D.Y."/>
            <person name="Kim D.-U."/>
        </authorList>
    </citation>
    <scope>NUCLEOTIDE SEQUENCE [LARGE SCALE GENOMIC DNA]</scope>
    <source>
        <strain evidence="2 3">ID0723</strain>
    </source>
</reference>
<dbReference type="SUPFAM" id="SSF47616">
    <property type="entry name" value="GST C-terminal domain-like"/>
    <property type="match status" value="1"/>
</dbReference>
<dbReference type="PANTHER" id="PTHR43968">
    <property type="match status" value="1"/>
</dbReference>
<dbReference type="PROSITE" id="PS50404">
    <property type="entry name" value="GST_NTER"/>
    <property type="match status" value="1"/>
</dbReference>
<feature type="domain" description="GST N-terminal" evidence="1">
    <location>
        <begin position="24"/>
        <end position="103"/>
    </location>
</feature>
<dbReference type="SUPFAM" id="SSF52833">
    <property type="entry name" value="Thioredoxin-like"/>
    <property type="match status" value="1"/>
</dbReference>
<keyword evidence="3" id="KW-1185">Reference proteome</keyword>
<dbReference type="Gene3D" id="3.40.30.110">
    <property type="match status" value="2"/>
</dbReference>
<dbReference type="Proteomes" id="UP000529637">
    <property type="component" value="Unassembled WGS sequence"/>
</dbReference>
<name>A0A7Y6NRZ1_9BURK</name>
<dbReference type="InterPro" id="IPR050983">
    <property type="entry name" value="GST_Omega/HSP26"/>
</dbReference>
<accession>A0A7Y6NRZ1</accession>
<sequence length="336" mass="36064">MAAAPSPQTSPRLEGALEGAAGRHDIVLHHYPSSPFAEKVRLVLGFKQLAWRSVTIPVMLPKPDVVALTGGYRRTPVMQIGADVYCDSALICRVLDRLAPEPPLWPPEAAGLADIVAQWSDAMLFWVAVPFTMQPAGAVHVVPDRSPEFLNAFRADRAAMTASLRRPPLADMRAQLFAYLERIERMLADGRAYVLGSAPSIADFALAHPIWFMRLAPPIAALLEPYRRLGGWVERILAFGHGAPGDLSSSEAIAIAAAAGAHAPTTVDAGEPFGPGAAVKVSALDYATDEVAGTLVGLTRDEVVIARDDPRAGRVHVHFPRVGFQVKAAPSEENQR</sequence>
<dbReference type="EMBL" id="JABWMJ010000011">
    <property type="protein sequence ID" value="NUZ08236.1"/>
    <property type="molecule type" value="Genomic_DNA"/>
</dbReference>